<dbReference type="InterPro" id="IPR002423">
    <property type="entry name" value="Cpn60/GroEL/TCP-1"/>
</dbReference>
<sequence length="543" mass="56772">MSKLIEFNVEARRGLERGMNQLADAVKVTLGPKGRNVVLEKKWGAPTITNDGVSIAKEIELEEPFEKIGAELVKEVAKKTDDVAGDGTTTATVLAQALVREGLRNVTAGANPMSLKKGIEKAVEVIIEQLAAMAIDVETKEQIAATASISAGDPQVGEIIAEAMDKVGKEGVITVDESNTFGLELELTEGMRFDKGYISPYFVTDTERMETALDDPYILIVNSKISNLKDVLPVLEKVMQSGKPLVVVAEDVDGEALAALIVNKIRGTFKSVAVKAPGFGDRRKAMLTDIAILTGGQVISEEVGLKLDGVGLEMLGQARQVLVTKDETTIIEGAGDSDQIAGRVSQIRAEIDNSDSDYDREKLQERLAKLAGGVAVIKVGAATEVELKERKHRIEDAVRNAKAAVEEGIVAGGGVALLQAAANAKLDDLSGDEATGAQIVLSACTAPLKQIAINAGLEGGVVAEKVAHLKAGEGLNAATGEYGDMLKAGIIDPAKVTRSALQNAASIAALFLTTEAVIADKPEKAPAAPGGDGGMGGMGGMDF</sequence>
<feature type="region of interest" description="Disordered" evidence="12">
    <location>
        <begin position="523"/>
        <end position="543"/>
    </location>
</feature>
<dbReference type="EC" id="5.6.1.7" evidence="9"/>
<keyword evidence="5 9" id="KW-0067">ATP-binding</keyword>
<dbReference type="CDD" id="cd03344">
    <property type="entry name" value="GroEL"/>
    <property type="match status" value="1"/>
</dbReference>
<dbReference type="InterPro" id="IPR027410">
    <property type="entry name" value="TCP-1-like_intermed_sf"/>
</dbReference>
<evidence type="ECO:0000256" key="11">
    <source>
        <dbReference type="RuleBase" id="RU000419"/>
    </source>
</evidence>
<dbReference type="SUPFAM" id="SSF48592">
    <property type="entry name" value="GroEL equatorial domain-like"/>
    <property type="match status" value="1"/>
</dbReference>
<dbReference type="HAMAP" id="MF_00600">
    <property type="entry name" value="CH60"/>
    <property type="match status" value="1"/>
</dbReference>
<evidence type="ECO:0000256" key="4">
    <source>
        <dbReference type="ARBA" id="ARBA00022741"/>
    </source>
</evidence>
<dbReference type="PRINTS" id="PR00298">
    <property type="entry name" value="CHAPERONIN60"/>
</dbReference>
<keyword evidence="14" id="KW-1185">Reference proteome</keyword>
<dbReference type="SUPFAM" id="SSF52029">
    <property type="entry name" value="GroEL apical domain-like"/>
    <property type="match status" value="1"/>
</dbReference>
<evidence type="ECO:0000256" key="2">
    <source>
        <dbReference type="ARBA" id="ARBA00004241"/>
    </source>
</evidence>
<evidence type="ECO:0000256" key="8">
    <source>
        <dbReference type="ARBA" id="ARBA00025702"/>
    </source>
</evidence>
<evidence type="ECO:0000313" key="14">
    <source>
        <dbReference type="Proteomes" id="UP000704762"/>
    </source>
</evidence>
<feature type="binding site" evidence="9">
    <location>
        <begin position="476"/>
        <end position="478"/>
    </location>
    <ligand>
        <name>ATP</name>
        <dbReference type="ChEBI" id="CHEBI:30616"/>
    </ligand>
</feature>
<comment type="caution">
    <text evidence="9">Lacks conserved residue(s) required for the propagation of feature annotation.</text>
</comment>
<name>A0ABS2RGU6_9ACTN</name>
<evidence type="ECO:0000256" key="10">
    <source>
        <dbReference type="RuleBase" id="RU000418"/>
    </source>
</evidence>
<dbReference type="PANTHER" id="PTHR45633">
    <property type="entry name" value="60 KDA HEAT SHOCK PROTEIN, MITOCHONDRIAL"/>
    <property type="match status" value="1"/>
</dbReference>
<keyword evidence="9" id="KW-0963">Cytoplasm</keyword>
<dbReference type="Proteomes" id="UP000704762">
    <property type="component" value="Unassembled WGS sequence"/>
</dbReference>
<dbReference type="Gene3D" id="3.50.7.10">
    <property type="entry name" value="GroEL"/>
    <property type="match status" value="1"/>
</dbReference>
<comment type="caution">
    <text evidence="13">The sequence shown here is derived from an EMBL/GenBank/DDBJ whole genome shotgun (WGS) entry which is preliminary data.</text>
</comment>
<evidence type="ECO:0000256" key="6">
    <source>
        <dbReference type="ARBA" id="ARBA00023186"/>
    </source>
</evidence>
<organism evidence="13 14">
    <name type="scientific">Microlunatus panaciterrae</name>
    <dbReference type="NCBI Taxonomy" id="400768"/>
    <lineage>
        <taxon>Bacteria</taxon>
        <taxon>Bacillati</taxon>
        <taxon>Actinomycetota</taxon>
        <taxon>Actinomycetes</taxon>
        <taxon>Propionibacteriales</taxon>
        <taxon>Propionibacteriaceae</taxon>
        <taxon>Microlunatus</taxon>
    </lineage>
</organism>
<feature type="compositionally biased region" description="Gly residues" evidence="12">
    <location>
        <begin position="530"/>
        <end position="543"/>
    </location>
</feature>
<dbReference type="NCBIfam" id="NF000592">
    <property type="entry name" value="PRK00013.1"/>
    <property type="match status" value="1"/>
</dbReference>
<feature type="binding site" evidence="9">
    <location>
        <position position="413"/>
    </location>
    <ligand>
        <name>ATP</name>
        <dbReference type="ChEBI" id="CHEBI:30616"/>
    </ligand>
</feature>
<evidence type="ECO:0000256" key="7">
    <source>
        <dbReference type="ARBA" id="ARBA00023235"/>
    </source>
</evidence>
<evidence type="ECO:0000256" key="9">
    <source>
        <dbReference type="HAMAP-Rule" id="MF_00600"/>
    </source>
</evidence>
<evidence type="ECO:0000256" key="1">
    <source>
        <dbReference type="ARBA" id="ARBA00004191"/>
    </source>
</evidence>
<dbReference type="NCBIfam" id="TIGR02348">
    <property type="entry name" value="GroEL"/>
    <property type="match status" value="1"/>
</dbReference>
<feature type="binding site" evidence="9">
    <location>
        <begin position="29"/>
        <end position="32"/>
    </location>
    <ligand>
        <name>ATP</name>
        <dbReference type="ChEBI" id="CHEBI:30616"/>
    </ligand>
</feature>
<comment type="function">
    <text evidence="9 11">Together with its co-chaperonin GroES, plays an essential role in assisting protein folding. The GroEL-GroES system forms a nano-cage that allows encapsulation of the non-native substrate proteins and provides a physical environment optimized to promote and accelerate protein folding.</text>
</comment>
<comment type="subcellular location">
    <subcellularLocation>
        <location evidence="2">Cell surface</location>
    </subcellularLocation>
    <subcellularLocation>
        <location evidence="9">Cytoplasm</location>
    </subcellularLocation>
    <subcellularLocation>
        <location evidence="8">Secreted</location>
        <location evidence="8">Capsule</location>
    </subcellularLocation>
    <subcellularLocation>
        <location evidence="1">Secreted</location>
        <location evidence="1">Cell wall</location>
    </subcellularLocation>
</comment>
<dbReference type="NCBIfam" id="NF009488">
    <property type="entry name" value="PRK12850.1"/>
    <property type="match status" value="1"/>
</dbReference>
<dbReference type="Gene3D" id="1.10.560.10">
    <property type="entry name" value="GroEL-like equatorial domain"/>
    <property type="match status" value="1"/>
</dbReference>
<dbReference type="NCBIfam" id="NF009487">
    <property type="entry name" value="PRK12849.1"/>
    <property type="match status" value="1"/>
</dbReference>
<feature type="binding site" evidence="9">
    <location>
        <position position="492"/>
    </location>
    <ligand>
        <name>ATP</name>
        <dbReference type="ChEBI" id="CHEBI:30616"/>
    </ligand>
</feature>
<comment type="similarity">
    <text evidence="3 9 10">Belongs to the chaperonin (HSP60) family.</text>
</comment>
<evidence type="ECO:0000256" key="5">
    <source>
        <dbReference type="ARBA" id="ARBA00022840"/>
    </source>
</evidence>
<dbReference type="EMBL" id="JAFBCF010000001">
    <property type="protein sequence ID" value="MBM7798221.1"/>
    <property type="molecule type" value="Genomic_DNA"/>
</dbReference>
<reference evidence="13 14" key="1">
    <citation type="submission" date="2021-01" db="EMBL/GenBank/DDBJ databases">
        <title>Sequencing the genomes of 1000 actinobacteria strains.</title>
        <authorList>
            <person name="Klenk H.-P."/>
        </authorList>
    </citation>
    <scope>NUCLEOTIDE SEQUENCE [LARGE SCALE GENOMIC DNA]</scope>
    <source>
        <strain evidence="13 14">DSM 18662</strain>
    </source>
</reference>
<protein>
    <recommendedName>
        <fullName evidence="9">Chaperonin GroEL</fullName>
        <ecNumber evidence="9">5.6.1.7</ecNumber>
    </recommendedName>
    <alternativeName>
        <fullName evidence="9">60 kDa chaperonin</fullName>
    </alternativeName>
    <alternativeName>
        <fullName evidence="9">Chaperonin-60</fullName>
        <shortName evidence="9">Cpn60</shortName>
    </alternativeName>
</protein>
<keyword evidence="6 9" id="KW-0143">Chaperone</keyword>
<proteinExistence type="inferred from homology"/>
<dbReference type="InterPro" id="IPR001844">
    <property type="entry name" value="Cpn60/GroEL"/>
</dbReference>
<dbReference type="InterPro" id="IPR027413">
    <property type="entry name" value="GROEL-like_equatorial_sf"/>
</dbReference>
<keyword evidence="4 9" id="KW-0547">Nucleotide-binding</keyword>
<comment type="subunit">
    <text evidence="9 11">Forms a cylinder of 14 subunits composed of two heptameric rings stacked back-to-back. Interacts with the co-chaperonin GroES.</text>
</comment>
<dbReference type="SUPFAM" id="SSF54849">
    <property type="entry name" value="GroEL-intermediate domain like"/>
    <property type="match status" value="1"/>
</dbReference>
<evidence type="ECO:0000256" key="12">
    <source>
        <dbReference type="SAM" id="MobiDB-lite"/>
    </source>
</evidence>
<dbReference type="RefSeq" id="WP_204916795.1">
    <property type="nucleotide sequence ID" value="NZ_BAAAQP010000011.1"/>
</dbReference>
<evidence type="ECO:0000313" key="13">
    <source>
        <dbReference type="EMBL" id="MBM7798221.1"/>
    </source>
</evidence>
<dbReference type="InterPro" id="IPR018370">
    <property type="entry name" value="Chaperonin_Cpn60_CS"/>
</dbReference>
<keyword evidence="7 9" id="KW-0413">Isomerase</keyword>
<dbReference type="NCBIfam" id="NF009489">
    <property type="entry name" value="PRK12851.1"/>
    <property type="match status" value="1"/>
</dbReference>
<evidence type="ECO:0000256" key="3">
    <source>
        <dbReference type="ARBA" id="ARBA00006607"/>
    </source>
</evidence>
<dbReference type="Pfam" id="PF00118">
    <property type="entry name" value="Cpn60_TCP1"/>
    <property type="match status" value="1"/>
</dbReference>
<gene>
    <name evidence="9" type="primary">groEL</name>
    <name evidence="9" type="synonym">groL</name>
    <name evidence="13" type="ORF">JOE57_001142</name>
</gene>
<dbReference type="PROSITE" id="PS00296">
    <property type="entry name" value="CHAPERONINS_CPN60"/>
    <property type="match status" value="1"/>
</dbReference>
<feature type="binding site" evidence="9">
    <location>
        <begin position="86"/>
        <end position="90"/>
    </location>
    <ligand>
        <name>ATP</name>
        <dbReference type="ChEBI" id="CHEBI:30616"/>
    </ligand>
</feature>
<dbReference type="InterPro" id="IPR027409">
    <property type="entry name" value="GroEL-like_apical_dom_sf"/>
</dbReference>
<dbReference type="Gene3D" id="3.30.260.10">
    <property type="entry name" value="TCP-1-like chaperonin intermediate domain"/>
    <property type="match status" value="1"/>
</dbReference>
<accession>A0ABS2RGU6</accession>